<keyword evidence="1" id="KW-0472">Membrane</keyword>
<comment type="caution">
    <text evidence="2">The sequence shown here is derived from an EMBL/GenBank/DDBJ whole genome shotgun (WGS) entry which is preliminary data.</text>
</comment>
<feature type="transmembrane region" description="Helical" evidence="1">
    <location>
        <begin position="498"/>
        <end position="517"/>
    </location>
</feature>
<accession>A0ABS6KCM8</accession>
<keyword evidence="1" id="KW-1133">Transmembrane helix</keyword>
<reference evidence="2 3" key="1">
    <citation type="submission" date="2021-06" db="EMBL/GenBank/DDBJ databases">
        <title>Description of novel taxa of the family Lachnospiraceae.</title>
        <authorList>
            <person name="Chaplin A.V."/>
            <person name="Sokolova S.R."/>
            <person name="Pikina A.P."/>
            <person name="Korzhanova M."/>
            <person name="Belova V."/>
            <person name="Korostin D."/>
            <person name="Efimov B.A."/>
        </authorList>
    </citation>
    <scope>NUCLEOTIDE SEQUENCE [LARGE SCALE GENOMIC DNA]</scope>
    <source>
        <strain evidence="2 3">ASD4241</strain>
    </source>
</reference>
<evidence type="ECO:0000313" key="3">
    <source>
        <dbReference type="Proteomes" id="UP001314681"/>
    </source>
</evidence>
<dbReference type="InterPro" id="IPR011989">
    <property type="entry name" value="ARM-like"/>
</dbReference>
<evidence type="ECO:0000256" key="1">
    <source>
        <dbReference type="SAM" id="Phobius"/>
    </source>
</evidence>
<dbReference type="SUPFAM" id="SSF48371">
    <property type="entry name" value="ARM repeat"/>
    <property type="match status" value="1"/>
</dbReference>
<protein>
    <submittedName>
        <fullName evidence="2">Uncharacterized protein</fullName>
    </submittedName>
</protein>
<dbReference type="Gene3D" id="1.25.10.10">
    <property type="entry name" value="Leucine-rich Repeat Variant"/>
    <property type="match status" value="1"/>
</dbReference>
<proteinExistence type="predicted"/>
<gene>
    <name evidence="2" type="ORF">KTH90_19885</name>
</gene>
<dbReference type="InterPro" id="IPR016024">
    <property type="entry name" value="ARM-type_fold"/>
</dbReference>
<keyword evidence="3" id="KW-1185">Reference proteome</keyword>
<dbReference type="EMBL" id="JAHQCX010000018">
    <property type="protein sequence ID" value="MBU9728267.1"/>
    <property type="molecule type" value="Genomic_DNA"/>
</dbReference>
<feature type="transmembrane region" description="Helical" evidence="1">
    <location>
        <begin position="524"/>
        <end position="540"/>
    </location>
</feature>
<evidence type="ECO:0000313" key="2">
    <source>
        <dbReference type="EMBL" id="MBU9728267.1"/>
    </source>
</evidence>
<dbReference type="Proteomes" id="UP001314681">
    <property type="component" value="Unassembled WGS sequence"/>
</dbReference>
<sequence>MGKGIKGITVEIDGNVTPLNKALTGVNKNTKELQSELKGINSLLKLDPSNTDLLRQKQVVLKSAISETESKLKTLTEAQKQMVAAGKDVNDPAYRDLQREIVLTTSKLNDLKSQVTTFEKLKVATGTFGDKIAAIAQKIPVVNKLGTAFTEVKNKVKEAADGSEKIQKVKTAVEGVKEKVSSTADKIPIIGKLGSAFESVKNKVGEVSGKLPTLTQMLKKVGEEGTKLAQGGFQVVTTAVGGTAKAFAAFSTAAIGSATAIAGLAVQQASSLDTIDKMSQSLGMSREGYQKWSYVLGQNGADIDSFGTGMKKMVSTMQTASEGNKSAQSTFKKLGVSINNTDGSLRNQEETLTDVVKAFQGMEEGTEKSALATEVFGKQGQALLPLLNQQSGSVEELMKQCEDLGMVMSDETVDAAVVFGDTLDALKQSAQGLFNTFVSTGILTTFTGAMNTAMGAIKDLLQAYKNDGISGLIDQMNITISDLLGTAIEKISAAAPDLIATASSLLTAIITTIATNLPVLINGLLPTLLTAFFGLISAIINTFPTLLPQLLLAAVTFFGGIMDGLNQIIPQLMEMLPVIITNLCTVITENLPFIVASGVEILVNLINGIANAIPQLMTQIIALIPVIVQCVVDNLPAIIDAGMNILSAIISGIIQAIPQLIAALPQMISAILNTITQNLPKILDQGIVILQNIINGIIQAIPALVEALPKVITSIIQFIIDNLPQIIESGIKLIGALIEGLIKAIPEIIKALPQIISSIIETFKNTDWLEVGKNIIKGIASGIVSAAGSIVEAAVDAAKDAVNAVKGWLGIKSPSRKMRDEVGKQMAAGLGLGFVDEMESQEQDMQDSIPTTFDSYITAQKRSADKIQYAGYGGYVQNITINSPQALSPAETARQTRNATRQMVLQLKRA</sequence>
<organism evidence="2 3">
    <name type="scientific">Diplocloster modestus</name>
    <dbReference type="NCBI Taxonomy" id="2850322"/>
    <lineage>
        <taxon>Bacteria</taxon>
        <taxon>Bacillati</taxon>
        <taxon>Bacillota</taxon>
        <taxon>Clostridia</taxon>
        <taxon>Lachnospirales</taxon>
        <taxon>Lachnospiraceae</taxon>
        <taxon>Diplocloster</taxon>
    </lineage>
</organism>
<keyword evidence="1" id="KW-0812">Transmembrane</keyword>
<dbReference type="RefSeq" id="WP_238727325.1">
    <property type="nucleotide sequence ID" value="NZ_JAHQCX010000018.1"/>
</dbReference>
<name>A0ABS6KCM8_9FIRM</name>